<evidence type="ECO:0000313" key="5">
    <source>
        <dbReference type="EMBL" id="TFY60868.1"/>
    </source>
</evidence>
<feature type="region of interest" description="Disordered" evidence="3">
    <location>
        <begin position="464"/>
        <end position="499"/>
    </location>
</feature>
<dbReference type="InterPro" id="IPR006600">
    <property type="entry name" value="HTH_CenpB_DNA-bd_dom"/>
</dbReference>
<feature type="region of interest" description="Disordered" evidence="3">
    <location>
        <begin position="622"/>
        <end position="674"/>
    </location>
</feature>
<keyword evidence="1" id="KW-0238">DNA-binding</keyword>
<proteinExistence type="predicted"/>
<feature type="compositionally biased region" description="Basic and acidic residues" evidence="3">
    <location>
        <begin position="651"/>
        <end position="673"/>
    </location>
</feature>
<evidence type="ECO:0000313" key="6">
    <source>
        <dbReference type="Proteomes" id="UP000298390"/>
    </source>
</evidence>
<dbReference type="AlphaFoldDB" id="A0A4Y9YG78"/>
<dbReference type="EMBL" id="SEKV01000234">
    <property type="protein sequence ID" value="TFY60868.1"/>
    <property type="molecule type" value="Genomic_DNA"/>
</dbReference>
<sequence>MVFRALSDRVKRAKSRRADNATLQQAVNDYTQELAKPDGTKRKGARTIAEEHGIPEKYKTIMNHASGRTRPMSAFNASKQKLSPPEERELVTLLLESARRGFPLTLRTLEAHADAIIMARKGDDYKEEHAVGESWAGRFLDRYWDELQTHWSRPLDTQRARSLNPDIVAAWYDVVEEVVVELDVRREDTYGMDESGFPPADQGVHRVIGARGTKTQHLAGNANRENVTALVTICADGTALSPTIIFKGKSFMEKWADNNVANASFCYSPNGWTDAELAYDWFVKDFDRLTKEKAGGRKRVLLMDGHASHFSLELLEYAQANNIEILGYPPHCTHALQGLDVVCFAKMKDIWYQEIRDFERLNNGRAVGKGDFAEVFGRAYLKAFTPETVTAAFSATGIWPFNRDAISEEQMKPSEPTSVKGQFPMTQPSPVRAVLAAFHSYQPTSFELDEDTHRAVPAVIAGPSAAAGESAAGTQRRSSSPCTSDASSAPSTPTRKRPYAPAILSFTPSKRMRVMTAGLAQTTSGSFLVSKCKLTSSHLPVPTVLEQLPPLPSPDWSLLHVPVREDAGREVLLARVEALETSLSRAKVEIEVHREMNAAANAQLVLKDMHLAKQNEALYAKENKKKSSQAKLFPGGKGRHMTSDAAITEVADQRNSRKKSTNDKIQRKSDRDAKKAKKVALADAWAEIKSAHTEAVASWEARCRDLLANGTMKKDLPRKPVCPRKPKAPRPEAGPGDAIDGSAAVPVDEPQCADQEDLDEDDEGHSSDSSDESDNE</sequence>
<evidence type="ECO:0000259" key="4">
    <source>
        <dbReference type="PROSITE" id="PS51253"/>
    </source>
</evidence>
<protein>
    <recommendedName>
        <fullName evidence="4">HTH CENPB-type domain-containing protein</fullName>
    </recommendedName>
</protein>
<dbReference type="GO" id="GO:0005634">
    <property type="term" value="C:nucleus"/>
    <property type="evidence" value="ECO:0007669"/>
    <property type="project" value="TreeGrafter"/>
</dbReference>
<feature type="compositionally biased region" description="Low complexity" evidence="3">
    <location>
        <begin position="464"/>
        <end position="493"/>
    </location>
</feature>
<feature type="compositionally biased region" description="Acidic residues" evidence="3">
    <location>
        <begin position="754"/>
        <end position="776"/>
    </location>
</feature>
<gene>
    <name evidence="5" type="ORF">EVJ58_g4880</name>
</gene>
<dbReference type="GO" id="GO:0003677">
    <property type="term" value="F:DNA binding"/>
    <property type="evidence" value="ECO:0007669"/>
    <property type="project" value="UniProtKB-KW"/>
</dbReference>
<dbReference type="PROSITE" id="PS51253">
    <property type="entry name" value="HTH_CENPB"/>
    <property type="match status" value="1"/>
</dbReference>
<evidence type="ECO:0000256" key="1">
    <source>
        <dbReference type="ARBA" id="ARBA00023125"/>
    </source>
</evidence>
<feature type="domain" description="HTH CENPB-type" evidence="4">
    <location>
        <begin position="74"/>
        <end position="149"/>
    </location>
</feature>
<dbReference type="InterPro" id="IPR004875">
    <property type="entry name" value="DDE_SF_endonuclease_dom"/>
</dbReference>
<dbReference type="STRING" id="34475.A0A4Y9YG78"/>
<keyword evidence="2" id="KW-0175">Coiled coil</keyword>
<reference evidence="5 6" key="1">
    <citation type="submission" date="2019-01" db="EMBL/GenBank/DDBJ databases">
        <title>Genome sequencing of the rare red list fungi Fomitopsis rosea.</title>
        <authorList>
            <person name="Buettner E."/>
            <person name="Kellner H."/>
        </authorList>
    </citation>
    <scope>NUCLEOTIDE SEQUENCE [LARGE SCALE GENOMIC DNA]</scope>
    <source>
        <strain evidence="5 6">DSM 105464</strain>
    </source>
</reference>
<dbReference type="InterPro" id="IPR050863">
    <property type="entry name" value="CenT-Element_Derived"/>
</dbReference>
<dbReference type="PANTHER" id="PTHR19303">
    <property type="entry name" value="TRANSPOSON"/>
    <property type="match status" value="1"/>
</dbReference>
<name>A0A4Y9YG78_9APHY</name>
<dbReference type="Pfam" id="PF03184">
    <property type="entry name" value="DDE_1"/>
    <property type="match status" value="1"/>
</dbReference>
<evidence type="ECO:0000256" key="2">
    <source>
        <dbReference type="SAM" id="Coils"/>
    </source>
</evidence>
<accession>A0A4Y9YG78</accession>
<comment type="caution">
    <text evidence="5">The sequence shown here is derived from an EMBL/GenBank/DDBJ whole genome shotgun (WGS) entry which is preliminary data.</text>
</comment>
<dbReference type="Proteomes" id="UP000298390">
    <property type="component" value="Unassembled WGS sequence"/>
</dbReference>
<dbReference type="PANTHER" id="PTHR19303:SF74">
    <property type="entry name" value="POGO TRANSPOSABLE ELEMENT WITH KRAB DOMAIN"/>
    <property type="match status" value="1"/>
</dbReference>
<feature type="coiled-coil region" evidence="2">
    <location>
        <begin position="569"/>
        <end position="603"/>
    </location>
</feature>
<feature type="region of interest" description="Disordered" evidence="3">
    <location>
        <begin position="713"/>
        <end position="776"/>
    </location>
</feature>
<organism evidence="5 6">
    <name type="scientific">Rhodofomes roseus</name>
    <dbReference type="NCBI Taxonomy" id="34475"/>
    <lineage>
        <taxon>Eukaryota</taxon>
        <taxon>Fungi</taxon>
        <taxon>Dikarya</taxon>
        <taxon>Basidiomycota</taxon>
        <taxon>Agaricomycotina</taxon>
        <taxon>Agaricomycetes</taxon>
        <taxon>Polyporales</taxon>
        <taxon>Rhodofomes</taxon>
    </lineage>
</organism>
<evidence type="ECO:0000256" key="3">
    <source>
        <dbReference type="SAM" id="MobiDB-lite"/>
    </source>
</evidence>